<keyword evidence="3" id="KW-1185">Reference proteome</keyword>
<keyword evidence="1" id="KW-0732">Signal</keyword>
<protein>
    <submittedName>
        <fullName evidence="2">Uncharacterized protein</fullName>
    </submittedName>
</protein>
<feature type="signal peptide" evidence="1">
    <location>
        <begin position="1"/>
        <end position="19"/>
    </location>
</feature>
<evidence type="ECO:0000256" key="1">
    <source>
        <dbReference type="SAM" id="SignalP"/>
    </source>
</evidence>
<dbReference type="EMBL" id="FZQP02000003">
    <property type="protein sequence ID" value="VVC86376.1"/>
    <property type="molecule type" value="Genomic_DNA"/>
</dbReference>
<name>A0A5E4PM57_9NEOP</name>
<feature type="chain" id="PRO_5023079575" evidence="1">
    <location>
        <begin position="20"/>
        <end position="92"/>
    </location>
</feature>
<evidence type="ECO:0000313" key="3">
    <source>
        <dbReference type="Proteomes" id="UP000324832"/>
    </source>
</evidence>
<dbReference type="Proteomes" id="UP000324832">
    <property type="component" value="Unassembled WGS sequence"/>
</dbReference>
<evidence type="ECO:0000313" key="2">
    <source>
        <dbReference type="EMBL" id="VVC86376.1"/>
    </source>
</evidence>
<proteinExistence type="predicted"/>
<accession>A0A5E4PM57</accession>
<organism evidence="2 3">
    <name type="scientific">Leptidea sinapis</name>
    <dbReference type="NCBI Taxonomy" id="189913"/>
    <lineage>
        <taxon>Eukaryota</taxon>
        <taxon>Metazoa</taxon>
        <taxon>Ecdysozoa</taxon>
        <taxon>Arthropoda</taxon>
        <taxon>Hexapoda</taxon>
        <taxon>Insecta</taxon>
        <taxon>Pterygota</taxon>
        <taxon>Neoptera</taxon>
        <taxon>Endopterygota</taxon>
        <taxon>Lepidoptera</taxon>
        <taxon>Glossata</taxon>
        <taxon>Ditrysia</taxon>
        <taxon>Papilionoidea</taxon>
        <taxon>Pieridae</taxon>
        <taxon>Dismorphiinae</taxon>
        <taxon>Leptidea</taxon>
    </lineage>
</organism>
<reference evidence="2 3" key="1">
    <citation type="submission" date="2017-07" db="EMBL/GenBank/DDBJ databases">
        <authorList>
            <person name="Talla V."/>
            <person name="Backstrom N."/>
        </authorList>
    </citation>
    <scope>NUCLEOTIDE SEQUENCE [LARGE SCALE GENOMIC DNA]</scope>
</reference>
<sequence>MRITIILFLGLSLAYLATSAPTKYDEGKGRYPLPQVNGGHSNVKVQSSKIKGHIPELELQLRKGEFICNGKICELRPGEIPDGCNGKCQYKI</sequence>
<gene>
    <name evidence="2" type="ORF">LSINAPIS_LOCUS210</name>
</gene>
<dbReference type="AlphaFoldDB" id="A0A5E4PM57"/>